<dbReference type="InterPro" id="IPR051044">
    <property type="entry name" value="MAG_DAG_Lipase"/>
</dbReference>
<evidence type="ECO:0000313" key="3">
    <source>
        <dbReference type="Proteomes" id="UP000886611"/>
    </source>
</evidence>
<evidence type="ECO:0000259" key="1">
    <source>
        <dbReference type="Pfam" id="PF12146"/>
    </source>
</evidence>
<name>A0A8X7XKV7_POLSE</name>
<dbReference type="Pfam" id="PF12146">
    <property type="entry name" value="Hydrolase_4"/>
    <property type="match status" value="1"/>
</dbReference>
<sequence>MPSIPVVFFVPVGHGQSEGERMVISDFHIFVRDVLQHIDIMKKSHPGLPVYILGHSMGGAISILAACDKPNDFAGVILIAPMVIMNPESATPFKVFLAKLLNHLLPSLTLGQIDSKWVSRDQKEVEDYEADELNYRGGLRISFGMQLMSATTKIEKALPDISWPYLLLHGTGDKLCDIKGSQLFFEKSQSVDKTLKVYEGAYHALHKEVQEVANAVFKEISSWIIQRLPQGEEVQS</sequence>
<organism evidence="2 3">
    <name type="scientific">Polypterus senegalus</name>
    <name type="common">Senegal bichir</name>
    <dbReference type="NCBI Taxonomy" id="55291"/>
    <lineage>
        <taxon>Eukaryota</taxon>
        <taxon>Metazoa</taxon>
        <taxon>Chordata</taxon>
        <taxon>Craniata</taxon>
        <taxon>Vertebrata</taxon>
        <taxon>Euteleostomi</taxon>
        <taxon>Actinopterygii</taxon>
        <taxon>Polypteriformes</taxon>
        <taxon>Polypteridae</taxon>
        <taxon>Polypterus</taxon>
    </lineage>
</organism>
<dbReference type="PANTHER" id="PTHR11614">
    <property type="entry name" value="PHOSPHOLIPASE-RELATED"/>
    <property type="match status" value="1"/>
</dbReference>
<feature type="non-terminal residue" evidence="2">
    <location>
        <position position="236"/>
    </location>
</feature>
<proteinExistence type="predicted"/>
<evidence type="ECO:0000313" key="2">
    <source>
        <dbReference type="EMBL" id="KAG2471035.1"/>
    </source>
</evidence>
<dbReference type="InterPro" id="IPR029058">
    <property type="entry name" value="AB_hydrolase_fold"/>
</dbReference>
<dbReference type="EMBL" id="JAATIS010000094">
    <property type="protein sequence ID" value="KAG2471035.1"/>
    <property type="molecule type" value="Genomic_DNA"/>
</dbReference>
<dbReference type="Proteomes" id="UP000886611">
    <property type="component" value="Unassembled WGS sequence"/>
</dbReference>
<dbReference type="SUPFAM" id="SSF53474">
    <property type="entry name" value="alpha/beta-Hydrolases"/>
    <property type="match status" value="1"/>
</dbReference>
<dbReference type="AlphaFoldDB" id="A0A8X7XKV7"/>
<accession>A0A8X7XKV7</accession>
<gene>
    <name evidence="2" type="primary">Mgll</name>
    <name evidence="2" type="ORF">GTO96_0005309</name>
</gene>
<reference evidence="2 3" key="1">
    <citation type="journal article" date="2021" name="Cell">
        <title>Tracing the genetic footprints of vertebrate landing in non-teleost ray-finned fishes.</title>
        <authorList>
            <person name="Bi X."/>
            <person name="Wang K."/>
            <person name="Yang L."/>
            <person name="Pan H."/>
            <person name="Jiang H."/>
            <person name="Wei Q."/>
            <person name="Fang M."/>
            <person name="Yu H."/>
            <person name="Zhu C."/>
            <person name="Cai Y."/>
            <person name="He Y."/>
            <person name="Gan X."/>
            <person name="Zeng H."/>
            <person name="Yu D."/>
            <person name="Zhu Y."/>
            <person name="Jiang H."/>
            <person name="Qiu Q."/>
            <person name="Yang H."/>
            <person name="Zhang Y.E."/>
            <person name="Wang W."/>
            <person name="Zhu M."/>
            <person name="He S."/>
            <person name="Zhang G."/>
        </authorList>
    </citation>
    <scope>NUCLEOTIDE SEQUENCE [LARGE SCALE GENOMIC DNA]</scope>
    <source>
        <strain evidence="2">Bchr_013</strain>
    </source>
</reference>
<keyword evidence="3" id="KW-1185">Reference proteome</keyword>
<feature type="non-terminal residue" evidence="2">
    <location>
        <position position="1"/>
    </location>
</feature>
<comment type="caution">
    <text evidence="2">The sequence shown here is derived from an EMBL/GenBank/DDBJ whole genome shotgun (WGS) entry which is preliminary data.</text>
</comment>
<dbReference type="InterPro" id="IPR022742">
    <property type="entry name" value="Hydrolase_4"/>
</dbReference>
<protein>
    <submittedName>
        <fullName evidence="2">MGLL lipase</fullName>
    </submittedName>
</protein>
<dbReference type="Gene3D" id="3.40.50.1820">
    <property type="entry name" value="alpha/beta hydrolase"/>
    <property type="match status" value="1"/>
</dbReference>
<feature type="domain" description="Serine aminopeptidase S33" evidence="1">
    <location>
        <begin position="12"/>
        <end position="209"/>
    </location>
</feature>